<dbReference type="FunFam" id="1.10.3210.10:FF:000011">
    <property type="entry name" value="HD domain-containing protein 2"/>
    <property type="match status" value="1"/>
</dbReference>
<comment type="cofactor">
    <cofactor evidence="3">
        <name>Co(2+)</name>
        <dbReference type="ChEBI" id="CHEBI:48828"/>
    </cofactor>
</comment>
<dbReference type="Pfam" id="PF13023">
    <property type="entry name" value="HD_3"/>
    <property type="match status" value="1"/>
</dbReference>
<dbReference type="InterPro" id="IPR006674">
    <property type="entry name" value="HD_domain"/>
</dbReference>
<evidence type="ECO:0000256" key="11">
    <source>
        <dbReference type="ARBA" id="ARBA00022842"/>
    </source>
</evidence>
<dbReference type="SUPFAM" id="SSF109604">
    <property type="entry name" value="HD-domain/PDEase-like"/>
    <property type="match status" value="1"/>
</dbReference>
<comment type="catalytic activity">
    <reaction evidence="1">
        <text>a 2'-deoxyribonucleoside 5'-phosphate + H2O = a 2'-deoxyribonucleoside + phosphate</text>
        <dbReference type="Rhea" id="RHEA:36167"/>
        <dbReference type="ChEBI" id="CHEBI:15377"/>
        <dbReference type="ChEBI" id="CHEBI:18274"/>
        <dbReference type="ChEBI" id="CHEBI:43474"/>
        <dbReference type="ChEBI" id="CHEBI:65317"/>
        <dbReference type="EC" id="3.1.3.89"/>
    </reaction>
</comment>
<feature type="domain" description="HD/PDEase" evidence="13">
    <location>
        <begin position="80"/>
        <end position="205"/>
    </location>
</feature>
<dbReference type="AlphaFoldDB" id="A0A9P4JYZ8"/>
<dbReference type="GO" id="GO:0005737">
    <property type="term" value="C:cytoplasm"/>
    <property type="evidence" value="ECO:0007669"/>
    <property type="project" value="TreeGrafter"/>
</dbReference>
<dbReference type="OrthoDB" id="10254258at2759"/>
<reference evidence="15" key="1">
    <citation type="journal article" date="2020" name="Stud. Mycol.">
        <title>101 Dothideomycetes genomes: A test case for predicting lifestyles and emergence of pathogens.</title>
        <authorList>
            <person name="Haridas S."/>
            <person name="Albert R."/>
            <person name="Binder M."/>
            <person name="Bloem J."/>
            <person name="LaButti K."/>
            <person name="Salamov A."/>
            <person name="Andreopoulos B."/>
            <person name="Baker S."/>
            <person name="Barry K."/>
            <person name="Bills G."/>
            <person name="Bluhm B."/>
            <person name="Cannon C."/>
            <person name="Castanera R."/>
            <person name="Culley D."/>
            <person name="Daum C."/>
            <person name="Ezra D."/>
            <person name="Gonzalez J."/>
            <person name="Henrissat B."/>
            <person name="Kuo A."/>
            <person name="Liang C."/>
            <person name="Lipzen A."/>
            <person name="Lutzoni F."/>
            <person name="Magnuson J."/>
            <person name="Mondo S."/>
            <person name="Nolan M."/>
            <person name="Ohm R."/>
            <person name="Pangilinan J."/>
            <person name="Park H.-J."/>
            <person name="Ramirez L."/>
            <person name="Alfaro M."/>
            <person name="Sun H."/>
            <person name="Tritt A."/>
            <person name="Yoshinaga Y."/>
            <person name="Zwiers L.-H."/>
            <person name="Turgeon B."/>
            <person name="Goodwin S."/>
            <person name="Spatafora J."/>
            <person name="Crous P."/>
            <person name="Grigoriev I."/>
        </authorList>
    </citation>
    <scope>NUCLEOTIDE SEQUENCE [LARGE SCALE GENOMIC DNA]</scope>
    <source>
        <strain evidence="15">CBS 304.66</strain>
    </source>
</reference>
<organism evidence="14 15">
    <name type="scientific">Lojkania enalia</name>
    <dbReference type="NCBI Taxonomy" id="147567"/>
    <lineage>
        <taxon>Eukaryota</taxon>
        <taxon>Fungi</taxon>
        <taxon>Dikarya</taxon>
        <taxon>Ascomycota</taxon>
        <taxon>Pezizomycotina</taxon>
        <taxon>Dothideomycetes</taxon>
        <taxon>Pleosporomycetidae</taxon>
        <taxon>Pleosporales</taxon>
        <taxon>Pleosporales incertae sedis</taxon>
        <taxon>Lojkania</taxon>
    </lineage>
</organism>
<gene>
    <name evidence="14" type="ORF">CC78DRAFT_548583</name>
</gene>
<keyword evidence="12" id="KW-0170">Cobalt</keyword>
<dbReference type="EMBL" id="ML986719">
    <property type="protein sequence ID" value="KAF2259148.1"/>
    <property type="molecule type" value="Genomic_DNA"/>
</dbReference>
<dbReference type="Proteomes" id="UP000800093">
    <property type="component" value="Unassembled WGS sequence"/>
</dbReference>
<keyword evidence="15" id="KW-1185">Reference proteome</keyword>
<evidence type="ECO:0000256" key="2">
    <source>
        <dbReference type="ARBA" id="ARBA00001936"/>
    </source>
</evidence>
<evidence type="ECO:0000256" key="7">
    <source>
        <dbReference type="ARBA" id="ARBA00011738"/>
    </source>
</evidence>
<dbReference type="PANTHER" id="PTHR11845">
    <property type="entry name" value="5'-DEOXYNUCLEOTIDASE HDDC2"/>
    <property type="match status" value="1"/>
</dbReference>
<evidence type="ECO:0000256" key="6">
    <source>
        <dbReference type="ARBA" id="ARBA00009999"/>
    </source>
</evidence>
<proteinExistence type="inferred from homology"/>
<accession>A0A9P4JYZ8</accession>
<evidence type="ECO:0000256" key="4">
    <source>
        <dbReference type="ARBA" id="ARBA00001946"/>
    </source>
</evidence>
<dbReference type="Gene3D" id="1.10.3210.10">
    <property type="entry name" value="Hypothetical protein af1432"/>
    <property type="match status" value="1"/>
</dbReference>
<dbReference type="GO" id="GO:0002953">
    <property type="term" value="F:5'-deoxynucleotidase activity"/>
    <property type="evidence" value="ECO:0007669"/>
    <property type="project" value="UniProtKB-EC"/>
</dbReference>
<dbReference type="InterPro" id="IPR003607">
    <property type="entry name" value="HD/PDEase_dom"/>
</dbReference>
<comment type="subunit">
    <text evidence="7">Homodimer.</text>
</comment>
<comment type="similarity">
    <text evidence="6">Belongs to the HDDC2 family.</text>
</comment>
<keyword evidence="9" id="KW-0479">Metal-binding</keyword>
<evidence type="ECO:0000256" key="3">
    <source>
        <dbReference type="ARBA" id="ARBA00001941"/>
    </source>
</evidence>
<comment type="cofactor">
    <cofactor evidence="4">
        <name>Mg(2+)</name>
        <dbReference type="ChEBI" id="CHEBI:18420"/>
    </cofactor>
</comment>
<sequence>MSLSTMNGDASAANVSEKIPDPSVIITRKISDPWTVDKALAAITLGKPMEGSSSPVPYFHILELLKTTKREGWRRFGINRGESVADHMYRMSLMTMVAPASLTSRLDLFKCMKMCLIHDMAESLVGDITPADGVPKTEKIRREISTMDYITQRLLGNVQGGASIVGTEIRTLWQEHEDSETLESQFVQDIDKVELLLQMVEYERRGGGKVDLSEFTYVATKVSLPETKAWAEEILKERDEVWGGKNLVDGEAAEASSASLQIKKMQDQYYDGLSVLSRNQS</sequence>
<dbReference type="GO" id="GO:0009159">
    <property type="term" value="P:deoxyribonucleoside monophosphate catabolic process"/>
    <property type="evidence" value="ECO:0007669"/>
    <property type="project" value="UniProtKB-ARBA"/>
</dbReference>
<dbReference type="GO" id="GO:0046872">
    <property type="term" value="F:metal ion binding"/>
    <property type="evidence" value="ECO:0007669"/>
    <property type="project" value="UniProtKB-KW"/>
</dbReference>
<evidence type="ECO:0000256" key="1">
    <source>
        <dbReference type="ARBA" id="ARBA00001638"/>
    </source>
</evidence>
<evidence type="ECO:0000256" key="12">
    <source>
        <dbReference type="ARBA" id="ARBA00023285"/>
    </source>
</evidence>
<comment type="caution">
    <text evidence="14">The sequence shown here is derived from an EMBL/GenBank/DDBJ whole genome shotgun (WGS) entry which is preliminary data.</text>
</comment>
<dbReference type="SMART" id="SM00471">
    <property type="entry name" value="HDc"/>
    <property type="match status" value="1"/>
</dbReference>
<dbReference type="InterPro" id="IPR039356">
    <property type="entry name" value="YfbR/HDDC2"/>
</dbReference>
<evidence type="ECO:0000256" key="9">
    <source>
        <dbReference type="ARBA" id="ARBA00022723"/>
    </source>
</evidence>
<evidence type="ECO:0000259" key="13">
    <source>
        <dbReference type="SMART" id="SM00471"/>
    </source>
</evidence>
<protein>
    <recommendedName>
        <fullName evidence="8">5'-deoxynucleotidase</fullName>
        <ecNumber evidence="8">3.1.3.89</ecNumber>
    </recommendedName>
</protein>
<name>A0A9P4JYZ8_9PLEO</name>
<evidence type="ECO:0000313" key="15">
    <source>
        <dbReference type="Proteomes" id="UP000800093"/>
    </source>
</evidence>
<dbReference type="PANTHER" id="PTHR11845:SF13">
    <property type="entry name" value="5'-DEOXYNUCLEOTIDASE HDDC2"/>
    <property type="match status" value="1"/>
</dbReference>
<evidence type="ECO:0000256" key="5">
    <source>
        <dbReference type="ARBA" id="ARBA00004074"/>
    </source>
</evidence>
<keyword evidence="10" id="KW-0378">Hydrolase</keyword>
<evidence type="ECO:0000313" key="14">
    <source>
        <dbReference type="EMBL" id="KAF2259148.1"/>
    </source>
</evidence>
<keyword evidence="11" id="KW-0460">Magnesium</keyword>
<dbReference type="EC" id="3.1.3.89" evidence="8"/>
<evidence type="ECO:0000256" key="8">
    <source>
        <dbReference type="ARBA" id="ARBA00012964"/>
    </source>
</evidence>
<comment type="cofactor">
    <cofactor evidence="2">
        <name>Mn(2+)</name>
        <dbReference type="ChEBI" id="CHEBI:29035"/>
    </cofactor>
</comment>
<comment type="function">
    <text evidence="5">Catalyzes the dephosphorylation of the nucleoside 5'-monophosphates deoxyadenosine monophosphate (dAMP), deoxycytidine monophosphate (dCMP), deoxyguanosine monophosphate (dGMP) and deoxythymidine monophosphate (dTMP).</text>
</comment>
<evidence type="ECO:0000256" key="10">
    <source>
        <dbReference type="ARBA" id="ARBA00022801"/>
    </source>
</evidence>